<dbReference type="Pfam" id="PF01193">
    <property type="entry name" value="RNA_pol_L"/>
    <property type="match status" value="1"/>
</dbReference>
<evidence type="ECO:0000313" key="11">
    <source>
        <dbReference type="Proteomes" id="UP001485043"/>
    </source>
</evidence>
<evidence type="ECO:0000256" key="1">
    <source>
        <dbReference type="ARBA" id="ARBA00004123"/>
    </source>
</evidence>
<dbReference type="Gene3D" id="3.30.1360.10">
    <property type="entry name" value="RNA polymerase, RBP11-like subunit"/>
    <property type="match status" value="1"/>
</dbReference>
<dbReference type="InterPro" id="IPR011263">
    <property type="entry name" value="DNA-dir_RNA_pol_RpoA/D/Rpb3"/>
</dbReference>
<keyword evidence="4" id="KW-0804">Transcription</keyword>
<evidence type="ECO:0000259" key="9">
    <source>
        <dbReference type="SMART" id="SM00662"/>
    </source>
</evidence>
<dbReference type="HAMAP" id="MF_00320">
    <property type="entry name" value="RNApol_arch_Rpo3"/>
    <property type="match status" value="1"/>
</dbReference>
<dbReference type="InterPro" id="IPR011262">
    <property type="entry name" value="DNA-dir_RNA_pol_insert"/>
</dbReference>
<dbReference type="PANTHER" id="PTHR11800">
    <property type="entry name" value="DNA-DIRECTED RNA POLYMERASE"/>
    <property type="match status" value="1"/>
</dbReference>
<dbReference type="InterPro" id="IPR036643">
    <property type="entry name" value="RNApol_insert_sf"/>
</dbReference>
<dbReference type="GO" id="GO:0006351">
    <property type="term" value="P:DNA-templated transcription"/>
    <property type="evidence" value="ECO:0007669"/>
    <property type="project" value="InterPro"/>
</dbReference>
<evidence type="ECO:0000256" key="5">
    <source>
        <dbReference type="ARBA" id="ARBA00023242"/>
    </source>
</evidence>
<dbReference type="Proteomes" id="UP001485043">
    <property type="component" value="Unassembled WGS sequence"/>
</dbReference>
<protein>
    <recommendedName>
        <fullName evidence="2">DNA-directed RNA polymerases I and III subunit RPAC1</fullName>
    </recommendedName>
    <alternativeName>
        <fullName evidence="7">Plastid-encoded RNA polymerase subunit alpha</fullName>
    </alternativeName>
</protein>
<dbReference type="GO" id="GO:0003899">
    <property type="term" value="F:DNA-directed RNA polymerase activity"/>
    <property type="evidence" value="ECO:0007669"/>
    <property type="project" value="InterPro"/>
</dbReference>
<dbReference type="GO" id="GO:0046983">
    <property type="term" value="F:protein dimerization activity"/>
    <property type="evidence" value="ECO:0007669"/>
    <property type="project" value="InterPro"/>
</dbReference>
<evidence type="ECO:0000256" key="4">
    <source>
        <dbReference type="ARBA" id="ARBA00023163"/>
    </source>
</evidence>
<evidence type="ECO:0000256" key="6">
    <source>
        <dbReference type="ARBA" id="ARBA00025804"/>
    </source>
</evidence>
<reference evidence="10 11" key="1">
    <citation type="journal article" date="2024" name="Nat. Commun.">
        <title>Phylogenomics reveals the evolutionary origins of lichenization in chlorophyte algae.</title>
        <authorList>
            <person name="Puginier C."/>
            <person name="Libourel C."/>
            <person name="Otte J."/>
            <person name="Skaloud P."/>
            <person name="Haon M."/>
            <person name="Grisel S."/>
            <person name="Petersen M."/>
            <person name="Berrin J.G."/>
            <person name="Delaux P.M."/>
            <person name="Dal Grande F."/>
            <person name="Keller J."/>
        </authorList>
    </citation>
    <scope>NUCLEOTIDE SEQUENCE [LARGE SCALE GENOMIC DNA]</scope>
    <source>
        <strain evidence="10 11">SAG 2523</strain>
    </source>
</reference>
<accession>A0AAW1TGT0</accession>
<gene>
    <name evidence="10" type="ORF">WJX84_006631</name>
</gene>
<dbReference type="GO" id="GO:0005736">
    <property type="term" value="C:RNA polymerase I complex"/>
    <property type="evidence" value="ECO:0007669"/>
    <property type="project" value="TreeGrafter"/>
</dbReference>
<name>A0AAW1TGT0_9CHLO</name>
<keyword evidence="3" id="KW-0240">DNA-directed RNA polymerase</keyword>
<dbReference type="SUPFAM" id="SSF56553">
    <property type="entry name" value="Insert subdomain of RNA polymerase alpha subunit"/>
    <property type="match status" value="1"/>
</dbReference>
<dbReference type="Gene3D" id="2.170.120.12">
    <property type="entry name" value="DNA-directed RNA polymerase, insert domain"/>
    <property type="match status" value="1"/>
</dbReference>
<proteinExistence type="inferred from homology"/>
<dbReference type="SUPFAM" id="SSF55257">
    <property type="entry name" value="RBP11-like subunits of RNA polymerase"/>
    <property type="match status" value="1"/>
</dbReference>
<sequence>MTDESAGKRRKKQDGKATAQPAREEPSLPPHLELQRTHVVAGADINANTMSADAANMFMALGIDNSWSYEKFLKGFQLRINKMDKENATLEFDIIGIDASIANALRRILISEVPTMAIEHVFFVNNTSIIADEMLAHRLGLVPLQVDPNLFEWKQGEDVASERNTIVMGLNIACRREGTKMINTDVLSSELKWLPEGSELPDETLCRFVSSQAEILPNGMAPTVDNILLARLRPGQCIHLEAHCIKGQGREHAKWSPVATAWYRLNPEVVLLQEVGGDAAEDLAAELPGLIVVQDGKACVTDPRAHDILLEKVRRLSSEERWAPYIQLRKRKDHFIFTVESTGILPPEVLLQRALDIMIHKCQELLKDV</sequence>
<dbReference type="InterPro" id="IPR022842">
    <property type="entry name" value="RNAP_Rpo3/Rpb3/RPAC1"/>
</dbReference>
<feature type="domain" description="DNA-directed RNA polymerase RpoA/D/Rpb3-type" evidence="9">
    <location>
        <begin position="89"/>
        <end position="368"/>
    </location>
</feature>
<dbReference type="GO" id="GO:0003677">
    <property type="term" value="F:DNA binding"/>
    <property type="evidence" value="ECO:0007669"/>
    <property type="project" value="InterPro"/>
</dbReference>
<comment type="caution">
    <text evidence="10">The sequence shown here is derived from an EMBL/GenBank/DDBJ whole genome shotgun (WGS) entry which is preliminary data.</text>
</comment>
<keyword evidence="5" id="KW-0539">Nucleus</keyword>
<dbReference type="CDD" id="cd07032">
    <property type="entry name" value="RNAP_I_II_AC40"/>
    <property type="match status" value="1"/>
</dbReference>
<comment type="subcellular location">
    <subcellularLocation>
        <location evidence="1">Nucleus</location>
    </subcellularLocation>
</comment>
<dbReference type="InterPro" id="IPR001514">
    <property type="entry name" value="DNA-dir_RNA_pol_30-40kDasu_CS"/>
</dbReference>
<feature type="region of interest" description="Disordered" evidence="8">
    <location>
        <begin position="1"/>
        <end position="32"/>
    </location>
</feature>
<dbReference type="SMART" id="SM00662">
    <property type="entry name" value="RPOLD"/>
    <property type="match status" value="1"/>
</dbReference>
<evidence type="ECO:0000256" key="7">
    <source>
        <dbReference type="ARBA" id="ARBA00031776"/>
    </source>
</evidence>
<organism evidence="10 11">
    <name type="scientific">Apatococcus fuscideae</name>
    <dbReference type="NCBI Taxonomy" id="2026836"/>
    <lineage>
        <taxon>Eukaryota</taxon>
        <taxon>Viridiplantae</taxon>
        <taxon>Chlorophyta</taxon>
        <taxon>core chlorophytes</taxon>
        <taxon>Trebouxiophyceae</taxon>
        <taxon>Chlorellales</taxon>
        <taxon>Chlorellaceae</taxon>
        <taxon>Apatococcus</taxon>
    </lineage>
</organism>
<dbReference type="GO" id="GO:0005666">
    <property type="term" value="C:RNA polymerase III complex"/>
    <property type="evidence" value="ECO:0007669"/>
    <property type="project" value="TreeGrafter"/>
</dbReference>
<dbReference type="PANTHER" id="PTHR11800:SF13">
    <property type="entry name" value="DNA-DIRECTED RNA POLYMERASES I AND III SUBUNIT RPAC1"/>
    <property type="match status" value="1"/>
</dbReference>
<dbReference type="Pfam" id="PF01000">
    <property type="entry name" value="RNA_pol_A_bac"/>
    <property type="match status" value="1"/>
</dbReference>
<evidence type="ECO:0000313" key="10">
    <source>
        <dbReference type="EMBL" id="KAK9868086.1"/>
    </source>
</evidence>
<dbReference type="InterPro" id="IPR036603">
    <property type="entry name" value="RBP11-like"/>
</dbReference>
<comment type="similarity">
    <text evidence="6">Belongs to the archaeal Rpo3/eukaryotic RPB3 RNA polymerase subunit family.</text>
</comment>
<dbReference type="PROSITE" id="PS00446">
    <property type="entry name" value="RNA_POL_D_30KD"/>
    <property type="match status" value="1"/>
</dbReference>
<evidence type="ECO:0000256" key="3">
    <source>
        <dbReference type="ARBA" id="ARBA00022478"/>
    </source>
</evidence>
<keyword evidence="11" id="KW-1185">Reference proteome</keyword>
<dbReference type="InterPro" id="IPR033901">
    <property type="entry name" value="RNAPI/III_AC40"/>
</dbReference>
<dbReference type="EMBL" id="JALJOV010000046">
    <property type="protein sequence ID" value="KAK9868086.1"/>
    <property type="molecule type" value="Genomic_DNA"/>
</dbReference>
<dbReference type="InterPro" id="IPR050518">
    <property type="entry name" value="Rpo3/RPB3_RNA_Pol_subunit"/>
</dbReference>
<dbReference type="AlphaFoldDB" id="A0AAW1TGT0"/>
<evidence type="ECO:0000256" key="2">
    <source>
        <dbReference type="ARBA" id="ARBA00022083"/>
    </source>
</evidence>
<evidence type="ECO:0000256" key="8">
    <source>
        <dbReference type="SAM" id="MobiDB-lite"/>
    </source>
</evidence>